<dbReference type="EMBL" id="FQZF01000035">
    <property type="protein sequence ID" value="SHK17732.1"/>
    <property type="molecule type" value="Genomic_DNA"/>
</dbReference>
<keyword evidence="2" id="KW-1185">Reference proteome</keyword>
<sequence>MKSLKLNDKALAYYGAMARGEASVCFSQFGEDIVVQRLLSRLLKKSALDAI</sequence>
<organism evidence="1 2">
    <name type="scientific">Muricoccus roseus</name>
    <dbReference type="NCBI Taxonomy" id="198092"/>
    <lineage>
        <taxon>Bacteria</taxon>
        <taxon>Pseudomonadati</taxon>
        <taxon>Pseudomonadota</taxon>
        <taxon>Alphaproteobacteria</taxon>
        <taxon>Acetobacterales</taxon>
        <taxon>Roseomonadaceae</taxon>
        <taxon>Muricoccus</taxon>
    </lineage>
</organism>
<protein>
    <submittedName>
        <fullName evidence="1">Uncharacterized protein</fullName>
    </submittedName>
</protein>
<dbReference type="STRING" id="198092.SAMN02745194_04355"/>
<name>A0A1M6QBV7_9PROT</name>
<gene>
    <name evidence="1" type="ORF">SAMN02745194_04355</name>
</gene>
<evidence type="ECO:0000313" key="1">
    <source>
        <dbReference type="EMBL" id="SHK17732.1"/>
    </source>
</evidence>
<dbReference type="Proteomes" id="UP000184387">
    <property type="component" value="Unassembled WGS sequence"/>
</dbReference>
<dbReference type="AlphaFoldDB" id="A0A1M6QBV7"/>
<accession>A0A1M6QBV7</accession>
<proteinExistence type="predicted"/>
<reference evidence="1 2" key="1">
    <citation type="submission" date="2016-11" db="EMBL/GenBank/DDBJ databases">
        <authorList>
            <person name="Jaros S."/>
            <person name="Januszkiewicz K."/>
            <person name="Wedrychowicz H."/>
        </authorList>
    </citation>
    <scope>NUCLEOTIDE SEQUENCE [LARGE SCALE GENOMIC DNA]</scope>
    <source>
        <strain evidence="1 2">DSM 14916</strain>
    </source>
</reference>
<evidence type="ECO:0000313" key="2">
    <source>
        <dbReference type="Proteomes" id="UP000184387"/>
    </source>
</evidence>